<evidence type="ECO:0000313" key="3">
    <source>
        <dbReference type="Proteomes" id="UP000183567"/>
    </source>
</evidence>
<protein>
    <submittedName>
        <fullName evidence="2">Uncharacterized protein</fullName>
    </submittedName>
</protein>
<proteinExistence type="predicted"/>
<dbReference type="InterPro" id="IPR022155">
    <property type="entry name" value="DUF3684"/>
</dbReference>
<name>A0A1J8QGN9_9AGAM</name>
<dbReference type="EMBL" id="LVVM01006278">
    <property type="protein sequence ID" value="OJA08570.1"/>
    <property type="molecule type" value="Genomic_DNA"/>
</dbReference>
<accession>A0A1J8QGN9</accession>
<sequence length="249" mass="27842">MELKQESVIPRIFELTRFLVTSMTFLVNVERVAVFLDNIELSRVIKSRKLNQSITIPKHMVTKSRDGTMSIDSVKLISQEVEVIFPENIVGAPKKPIVRADLEESERNPTKSRTFFSTKTEEEVTSKPNGKAVAPRYPGVTSRASLKGGAEFSAKCSIYSANVSVSAKRDLEAGLKSATKKKPPKSFSFEMVFFGVHSLIRRNMTSRTEKKTIIQASEVSSVGLKDFVLDYEENIRLEFSSLVTTGRVI</sequence>
<organism evidence="2 3">
    <name type="scientific">Rhizopogon vesiculosus</name>
    <dbReference type="NCBI Taxonomy" id="180088"/>
    <lineage>
        <taxon>Eukaryota</taxon>
        <taxon>Fungi</taxon>
        <taxon>Dikarya</taxon>
        <taxon>Basidiomycota</taxon>
        <taxon>Agaricomycotina</taxon>
        <taxon>Agaricomycetes</taxon>
        <taxon>Agaricomycetidae</taxon>
        <taxon>Boletales</taxon>
        <taxon>Suillineae</taxon>
        <taxon>Rhizopogonaceae</taxon>
        <taxon>Rhizopogon</taxon>
    </lineage>
</organism>
<keyword evidence="3" id="KW-1185">Reference proteome</keyword>
<dbReference type="AlphaFoldDB" id="A0A1J8QGN9"/>
<reference evidence="2 3" key="1">
    <citation type="submission" date="2016-03" db="EMBL/GenBank/DDBJ databases">
        <title>Comparative genomics of the ectomycorrhizal sister species Rhizopogon vinicolor and Rhizopogon vesiculosus (Basidiomycota: Boletales) reveals a divergence of the mating type B locus.</title>
        <authorList>
            <person name="Mujic A.B."/>
            <person name="Kuo A."/>
            <person name="Tritt A."/>
            <person name="Lipzen A."/>
            <person name="Chen C."/>
            <person name="Johnson J."/>
            <person name="Sharma A."/>
            <person name="Barry K."/>
            <person name="Grigoriev I.V."/>
            <person name="Spatafora J.W."/>
        </authorList>
    </citation>
    <scope>NUCLEOTIDE SEQUENCE [LARGE SCALE GENOMIC DNA]</scope>
    <source>
        <strain evidence="2 3">AM-OR11-056</strain>
    </source>
</reference>
<comment type="caution">
    <text evidence="2">The sequence shown here is derived from an EMBL/GenBank/DDBJ whole genome shotgun (WGS) entry which is preliminary data.</text>
</comment>
<dbReference type="Pfam" id="PF12449">
    <property type="entry name" value="DUF3684"/>
    <property type="match status" value="1"/>
</dbReference>
<dbReference type="PANTHER" id="PTHR47839">
    <property type="entry name" value="DOMAIN PROTEIN, PUTATIVE (AFU_ORTHOLOGUE AFUA_6G04830)-RELATED"/>
    <property type="match status" value="1"/>
</dbReference>
<evidence type="ECO:0000313" key="2">
    <source>
        <dbReference type="EMBL" id="OJA08570.1"/>
    </source>
</evidence>
<dbReference type="OrthoDB" id="10031156at2759"/>
<gene>
    <name evidence="2" type="ORF">AZE42_03361</name>
</gene>
<dbReference type="Proteomes" id="UP000183567">
    <property type="component" value="Unassembled WGS sequence"/>
</dbReference>
<dbReference type="STRING" id="180088.A0A1J8QGN9"/>
<feature type="region of interest" description="Disordered" evidence="1">
    <location>
        <begin position="102"/>
        <end position="136"/>
    </location>
</feature>
<dbReference type="PANTHER" id="PTHR47839:SF1">
    <property type="entry name" value="DOMAIN PROTEIN, PUTATIVE (AFU_ORTHOLOGUE AFUA_6G04830)-RELATED"/>
    <property type="match status" value="1"/>
</dbReference>
<evidence type="ECO:0000256" key="1">
    <source>
        <dbReference type="SAM" id="MobiDB-lite"/>
    </source>
</evidence>